<dbReference type="EMBL" id="JANPWB010000016">
    <property type="protein sequence ID" value="KAJ1084306.1"/>
    <property type="molecule type" value="Genomic_DNA"/>
</dbReference>
<dbReference type="Proteomes" id="UP001066276">
    <property type="component" value="Chromosome 12"/>
</dbReference>
<keyword evidence="2" id="KW-1185">Reference proteome</keyword>
<accession>A0AAV7KXS9</accession>
<organism evidence="1 2">
    <name type="scientific">Pleurodeles waltl</name>
    <name type="common">Iberian ribbed newt</name>
    <dbReference type="NCBI Taxonomy" id="8319"/>
    <lineage>
        <taxon>Eukaryota</taxon>
        <taxon>Metazoa</taxon>
        <taxon>Chordata</taxon>
        <taxon>Craniata</taxon>
        <taxon>Vertebrata</taxon>
        <taxon>Euteleostomi</taxon>
        <taxon>Amphibia</taxon>
        <taxon>Batrachia</taxon>
        <taxon>Caudata</taxon>
        <taxon>Salamandroidea</taxon>
        <taxon>Salamandridae</taxon>
        <taxon>Pleurodelinae</taxon>
        <taxon>Pleurodeles</taxon>
    </lineage>
</organism>
<comment type="caution">
    <text evidence="1">The sequence shown here is derived from an EMBL/GenBank/DDBJ whole genome shotgun (WGS) entry which is preliminary data.</text>
</comment>
<evidence type="ECO:0000313" key="2">
    <source>
        <dbReference type="Proteomes" id="UP001066276"/>
    </source>
</evidence>
<proteinExistence type="predicted"/>
<evidence type="ECO:0000313" key="1">
    <source>
        <dbReference type="EMBL" id="KAJ1084306.1"/>
    </source>
</evidence>
<sequence length="83" mass="9210">MCGTPFWRAAVELQRLSLMVAETLDAPLTLKDLQAPLRALPHSKAPGGDGFPPEYYQAFSETLTQRLLEVVLEARKWAGCHSL</sequence>
<reference evidence="1" key="1">
    <citation type="journal article" date="2022" name="bioRxiv">
        <title>Sequencing and chromosome-scale assembly of the giantPleurodeles waltlgenome.</title>
        <authorList>
            <person name="Brown T."/>
            <person name="Elewa A."/>
            <person name="Iarovenko S."/>
            <person name="Subramanian E."/>
            <person name="Araus A.J."/>
            <person name="Petzold A."/>
            <person name="Susuki M."/>
            <person name="Suzuki K.-i.T."/>
            <person name="Hayashi T."/>
            <person name="Toyoda A."/>
            <person name="Oliveira C."/>
            <person name="Osipova E."/>
            <person name="Leigh N.D."/>
            <person name="Simon A."/>
            <person name="Yun M.H."/>
        </authorList>
    </citation>
    <scope>NUCLEOTIDE SEQUENCE</scope>
    <source>
        <strain evidence="1">20211129_DDA</strain>
        <tissue evidence="1">Liver</tissue>
    </source>
</reference>
<name>A0AAV7KXS9_PLEWA</name>
<protein>
    <submittedName>
        <fullName evidence="1">Uncharacterized protein</fullName>
    </submittedName>
</protein>
<gene>
    <name evidence="1" type="ORF">NDU88_004458</name>
</gene>
<dbReference type="AlphaFoldDB" id="A0AAV7KXS9"/>